<dbReference type="InterPro" id="IPR003675">
    <property type="entry name" value="Rce1/LyrA-like_dom"/>
</dbReference>
<dbReference type="RefSeq" id="WP_104710956.1">
    <property type="nucleotide sequence ID" value="NZ_PTRA01000001.1"/>
</dbReference>
<evidence type="ECO:0000256" key="1">
    <source>
        <dbReference type="SAM" id="Phobius"/>
    </source>
</evidence>
<dbReference type="PANTHER" id="PTHR36435">
    <property type="entry name" value="SLR1288 PROTEIN"/>
    <property type="match status" value="1"/>
</dbReference>
<evidence type="ECO:0000313" key="3">
    <source>
        <dbReference type="EMBL" id="PQA59452.1"/>
    </source>
</evidence>
<reference evidence="4" key="1">
    <citation type="submission" date="2018-02" db="EMBL/GenBank/DDBJ databases">
        <title>Genome sequencing of Solimonas sp. HR-BB.</title>
        <authorList>
            <person name="Lee Y."/>
            <person name="Jeon C.O."/>
        </authorList>
    </citation>
    <scope>NUCLEOTIDE SEQUENCE [LARGE SCALE GENOMIC DNA]</scope>
    <source>
        <strain evidence="4">HR-U</strain>
    </source>
</reference>
<accession>A0A2S7IP12</accession>
<gene>
    <name evidence="3" type="ORF">C5O19_07325</name>
</gene>
<dbReference type="EMBL" id="PTRA01000001">
    <property type="protein sequence ID" value="PQA59452.1"/>
    <property type="molecule type" value="Genomic_DNA"/>
</dbReference>
<dbReference type="GO" id="GO:0004175">
    <property type="term" value="F:endopeptidase activity"/>
    <property type="evidence" value="ECO:0007669"/>
    <property type="project" value="UniProtKB-ARBA"/>
</dbReference>
<keyword evidence="3" id="KW-0378">Hydrolase</keyword>
<organism evidence="3 4">
    <name type="scientific">Siphonobacter curvatus</name>
    <dbReference type="NCBI Taxonomy" id="2094562"/>
    <lineage>
        <taxon>Bacteria</taxon>
        <taxon>Pseudomonadati</taxon>
        <taxon>Bacteroidota</taxon>
        <taxon>Cytophagia</taxon>
        <taxon>Cytophagales</taxon>
        <taxon>Cytophagaceae</taxon>
        <taxon>Siphonobacter</taxon>
    </lineage>
</organism>
<dbReference type="Pfam" id="PF02517">
    <property type="entry name" value="Rce1-like"/>
    <property type="match status" value="1"/>
</dbReference>
<evidence type="ECO:0000259" key="2">
    <source>
        <dbReference type="Pfam" id="PF02517"/>
    </source>
</evidence>
<feature type="transmembrane region" description="Helical" evidence="1">
    <location>
        <begin position="243"/>
        <end position="259"/>
    </location>
</feature>
<feature type="domain" description="CAAX prenyl protease 2/Lysostaphin resistance protein A-like" evidence="2">
    <location>
        <begin position="164"/>
        <end position="251"/>
    </location>
</feature>
<feature type="transmembrane region" description="Helical" evidence="1">
    <location>
        <begin position="219"/>
        <end position="236"/>
    </location>
</feature>
<comment type="caution">
    <text evidence="3">The sequence shown here is derived from an EMBL/GenBank/DDBJ whole genome shotgun (WGS) entry which is preliminary data.</text>
</comment>
<dbReference type="GO" id="GO:0006508">
    <property type="term" value="P:proteolysis"/>
    <property type="evidence" value="ECO:0007669"/>
    <property type="project" value="UniProtKB-KW"/>
</dbReference>
<keyword evidence="3" id="KW-0482">Metalloprotease</keyword>
<dbReference type="Proteomes" id="UP000239590">
    <property type="component" value="Unassembled WGS sequence"/>
</dbReference>
<keyword evidence="3" id="KW-0645">Protease</keyword>
<feature type="transmembrane region" description="Helical" evidence="1">
    <location>
        <begin position="194"/>
        <end position="213"/>
    </location>
</feature>
<dbReference type="GO" id="GO:0008237">
    <property type="term" value="F:metallopeptidase activity"/>
    <property type="evidence" value="ECO:0007669"/>
    <property type="project" value="UniProtKB-KW"/>
</dbReference>
<dbReference type="InterPro" id="IPR052710">
    <property type="entry name" value="CAAX_protease"/>
</dbReference>
<dbReference type="OrthoDB" id="1523022at2"/>
<name>A0A2S7IP12_9BACT</name>
<dbReference type="GO" id="GO:0080120">
    <property type="term" value="P:CAAX-box protein maturation"/>
    <property type="evidence" value="ECO:0007669"/>
    <property type="project" value="UniProtKB-ARBA"/>
</dbReference>
<keyword evidence="1" id="KW-1133">Transmembrane helix</keyword>
<keyword evidence="1" id="KW-0812">Transmembrane</keyword>
<dbReference type="AlphaFoldDB" id="A0A2S7IP12"/>
<dbReference type="PANTHER" id="PTHR36435:SF1">
    <property type="entry name" value="CAAX AMINO TERMINAL PROTEASE FAMILY PROTEIN"/>
    <property type="match status" value="1"/>
</dbReference>
<feature type="transmembrane region" description="Helical" evidence="1">
    <location>
        <begin position="161"/>
        <end position="182"/>
    </location>
</feature>
<proteinExistence type="predicted"/>
<protein>
    <submittedName>
        <fullName evidence="3">CPBP family intramembrane metalloprotease domain-containing protein</fullName>
    </submittedName>
</protein>
<feature type="transmembrane region" description="Helical" evidence="1">
    <location>
        <begin position="67"/>
        <end position="89"/>
    </location>
</feature>
<feature type="transmembrane region" description="Helical" evidence="1">
    <location>
        <begin position="109"/>
        <end position="129"/>
    </location>
</feature>
<feature type="transmembrane region" description="Helical" evidence="1">
    <location>
        <begin position="12"/>
        <end position="38"/>
    </location>
</feature>
<keyword evidence="1" id="KW-0472">Membrane</keyword>
<sequence length="305" mass="34757">MIETPDLPTRRFSPFASLLILFGLMVVLGSIAQIAIVYPLVKFLTGADFAAGAADFIAHPQDYPHSWLATMLMQAITSVFSFILTAYLFWYLTEKRNIVFVEKGSTDPLIWAMIVVLVIGYIPLNSLIFEWNQLLPLPQWMVDSEKQLETLTKFLTQFPSFGHFMLGLLVIGLIPALGEELLFRATLQRLFERWWGSPHVAVWLSAAIFSAYHVQFMGFFPRMILGALFGYLYVWTRNLWVPIFAHFVNNGFVVVMIYLRHRQITELDVESNEAMPLPYALVSAALTIGVLRLIYQRSQGVIPQS</sequence>
<evidence type="ECO:0000313" key="4">
    <source>
        <dbReference type="Proteomes" id="UP000239590"/>
    </source>
</evidence>
<feature type="transmembrane region" description="Helical" evidence="1">
    <location>
        <begin position="279"/>
        <end position="295"/>
    </location>
</feature>
<keyword evidence="4" id="KW-1185">Reference proteome</keyword>